<feature type="binding site" evidence="10">
    <location>
        <position position="336"/>
    </location>
    <ligand>
        <name>NAD(+)</name>
        <dbReference type="ChEBI" id="CHEBI:57540"/>
    </ligand>
</feature>
<dbReference type="RefSeq" id="WP_110047179.1">
    <property type="nucleotide sequence ID" value="NZ_CP054613.1"/>
</dbReference>
<evidence type="ECO:0000256" key="4">
    <source>
        <dbReference type="ARBA" id="ARBA00023002"/>
    </source>
</evidence>
<dbReference type="InterPro" id="IPR017476">
    <property type="entry name" value="UDP-Glc/GDP-Man"/>
</dbReference>
<dbReference type="EMBL" id="QGTQ01000037">
    <property type="protein sequence ID" value="PWV92055.1"/>
    <property type="molecule type" value="Genomic_DNA"/>
</dbReference>
<reference evidence="12 13" key="1">
    <citation type="submission" date="2018-05" db="EMBL/GenBank/DDBJ databases">
        <title>Genomic Encyclopedia of Type Strains, Phase III (KMG-III): the genomes of soil and plant-associated and newly described type strains.</title>
        <authorList>
            <person name="Whitman W."/>
        </authorList>
    </citation>
    <scope>NUCLEOTIDE SEQUENCE [LARGE SCALE GENOMIC DNA]</scope>
    <source>
        <strain evidence="12 13">CECT 5696</strain>
    </source>
</reference>
<feature type="binding site" evidence="9">
    <location>
        <begin position="255"/>
        <end position="259"/>
    </location>
    <ligand>
        <name>substrate</name>
    </ligand>
</feature>
<feature type="domain" description="UDP-glucose/GDP-mannose dehydrogenase C-terminal" evidence="11">
    <location>
        <begin position="322"/>
        <end position="428"/>
    </location>
</feature>
<dbReference type="Pfam" id="PF00984">
    <property type="entry name" value="UDPG_MGDP_dh"/>
    <property type="match status" value="1"/>
</dbReference>
<keyword evidence="13" id="KW-1185">Reference proteome</keyword>
<dbReference type="UniPathway" id="UPA00038">
    <property type="reaction ID" value="UER00491"/>
</dbReference>
<dbReference type="SUPFAM" id="SSF51735">
    <property type="entry name" value="NAD(P)-binding Rossmann-fold domains"/>
    <property type="match status" value="1"/>
</dbReference>
<feature type="binding site" evidence="9">
    <location>
        <position position="263"/>
    </location>
    <ligand>
        <name>substrate</name>
    </ligand>
</feature>
<comment type="caution">
    <text evidence="12">The sequence shown here is derived from an EMBL/GenBank/DDBJ whole genome shotgun (WGS) entry which is preliminary data.</text>
</comment>
<dbReference type="SUPFAM" id="SSF52413">
    <property type="entry name" value="UDP-glucose/GDP-mannose dehydrogenase C-terminal domain"/>
    <property type="match status" value="1"/>
</dbReference>
<feature type="binding site" evidence="10">
    <location>
        <position position="86"/>
    </location>
    <ligand>
        <name>NAD(+)</name>
        <dbReference type="ChEBI" id="CHEBI:57540"/>
    </ligand>
</feature>
<comment type="pathway">
    <text evidence="1">Nucleotide-sugar biosynthesis; UDP-alpha-D-glucuronate biosynthesis; UDP-alpha-D-glucuronate from UDP-alpha-D-glucose: step 1/1.</text>
</comment>
<dbReference type="GO" id="GO:0003979">
    <property type="term" value="F:UDP-glucose 6-dehydrogenase activity"/>
    <property type="evidence" value="ECO:0007669"/>
    <property type="project" value="UniProtKB-EC"/>
</dbReference>
<evidence type="ECO:0000256" key="10">
    <source>
        <dbReference type="PIRSR" id="PIRSR500134-3"/>
    </source>
</evidence>
<feature type="binding site" evidence="9">
    <location>
        <position position="329"/>
    </location>
    <ligand>
        <name>substrate</name>
    </ligand>
</feature>
<dbReference type="AlphaFoldDB" id="A0A2V2YGX3"/>
<dbReference type="PIRSF" id="PIRSF000124">
    <property type="entry name" value="UDPglc_GDPman_dh"/>
    <property type="match status" value="1"/>
</dbReference>
<accession>A0A2V2YGX3</accession>
<feature type="active site" description="Nucleophile" evidence="8">
    <location>
        <position position="266"/>
    </location>
</feature>
<dbReference type="SMART" id="SM00984">
    <property type="entry name" value="UDPG_MGDP_dh_C"/>
    <property type="match status" value="1"/>
</dbReference>
<dbReference type="InterPro" id="IPR036291">
    <property type="entry name" value="NAD(P)-bd_dom_sf"/>
</dbReference>
<dbReference type="InterPro" id="IPR001732">
    <property type="entry name" value="UDP-Glc/GDP-Man_DH_N"/>
</dbReference>
<feature type="binding site" evidence="10">
    <location>
        <position position="30"/>
    </location>
    <ligand>
        <name>NAD(+)</name>
        <dbReference type="ChEBI" id="CHEBI:57540"/>
    </ligand>
</feature>
<dbReference type="PANTHER" id="PTHR43750">
    <property type="entry name" value="UDP-GLUCOSE 6-DEHYDROGENASE TUAD"/>
    <property type="match status" value="1"/>
</dbReference>
<dbReference type="InterPro" id="IPR014027">
    <property type="entry name" value="UDP-Glc/GDP-Man_DH_C"/>
</dbReference>
<dbReference type="OrthoDB" id="9803238at2"/>
<dbReference type="GO" id="GO:0051287">
    <property type="term" value="F:NAD binding"/>
    <property type="evidence" value="ECO:0007669"/>
    <property type="project" value="InterPro"/>
</dbReference>
<feature type="binding site" evidence="10">
    <location>
        <position position="35"/>
    </location>
    <ligand>
        <name>NAD(+)</name>
        <dbReference type="ChEBI" id="CHEBI:57540"/>
    </ligand>
</feature>
<dbReference type="Proteomes" id="UP000246635">
    <property type="component" value="Unassembled WGS sequence"/>
</dbReference>
<dbReference type="InterPro" id="IPR014026">
    <property type="entry name" value="UDP-Glc/GDP-Man_DH_dimer"/>
</dbReference>
<evidence type="ECO:0000256" key="9">
    <source>
        <dbReference type="PIRSR" id="PIRSR500134-2"/>
    </source>
</evidence>
<evidence type="ECO:0000256" key="5">
    <source>
        <dbReference type="ARBA" id="ARBA00023027"/>
    </source>
</evidence>
<feature type="binding site" evidence="10">
    <location>
        <position position="121"/>
    </location>
    <ligand>
        <name>NAD(+)</name>
        <dbReference type="ChEBI" id="CHEBI:57540"/>
    </ligand>
</feature>
<gene>
    <name evidence="12" type="ORF">DFQ01_13742</name>
</gene>
<evidence type="ECO:0000256" key="7">
    <source>
        <dbReference type="PIRNR" id="PIRNR000124"/>
    </source>
</evidence>
<dbReference type="InterPro" id="IPR008927">
    <property type="entry name" value="6-PGluconate_DH-like_C_sf"/>
</dbReference>
<organism evidence="12 13">
    <name type="scientific">Paenibacillus cellulosilyticus</name>
    <dbReference type="NCBI Taxonomy" id="375489"/>
    <lineage>
        <taxon>Bacteria</taxon>
        <taxon>Bacillati</taxon>
        <taxon>Bacillota</taxon>
        <taxon>Bacilli</taxon>
        <taxon>Bacillales</taxon>
        <taxon>Paenibacillaceae</taxon>
        <taxon>Paenibacillus</taxon>
    </lineage>
</organism>
<feature type="binding site" evidence="10">
    <location>
        <position position="269"/>
    </location>
    <ligand>
        <name>NAD(+)</name>
        <dbReference type="ChEBI" id="CHEBI:57540"/>
    </ligand>
</feature>
<name>A0A2V2YGX3_9BACL</name>
<dbReference type="GO" id="GO:0000271">
    <property type="term" value="P:polysaccharide biosynthetic process"/>
    <property type="evidence" value="ECO:0007669"/>
    <property type="project" value="InterPro"/>
</dbReference>
<dbReference type="GO" id="GO:0006065">
    <property type="term" value="P:UDP-glucuronate biosynthetic process"/>
    <property type="evidence" value="ECO:0007669"/>
    <property type="project" value="UniProtKB-UniPathway"/>
</dbReference>
<keyword evidence="4 7" id="KW-0560">Oxidoreductase</keyword>
<sequence length="456" mass="49360">MNIGIMGTGYVGLVHGAVLSSYGFNVTCMDVDEHKIKQLAAGISPIYEPGLEQLIQRGIESGTLSFTSNAQQVVQTSDVIFIAVGTPSKKDGSADLSYVRSVVQTISNHLNGYKVVVCKSTLPIGSSSRIAEQLNGALQASGASFRVDVASNPEFLRQGQAVSDALSPSRIVIGTNSDAAKQMLQRIYATQIERKVPVLYTNAETAEMVKYAANSFLAVKISFINELALLAEKVGANIDDIAEGMGLDSRISPHFLQAGPGYGGSCFPKDTEAVVDIGKRNGEDLLVVQAAIQANKKQKQKMITKIASRLSFNGKLRGRTVAVWGLSFKPDTDDIRDAPSRDIIQGLVDLGATVKVYCPQGMRQARRLWSELNGAIHYCDSEAESAANADAIVLMTEWAQFRNVDLAAIASNMRGNRAMFDLRNMFAMNTDVQQLFSYYGVGTYSEPKVYSLQEAK</sequence>
<dbReference type="PIRSF" id="PIRSF500134">
    <property type="entry name" value="UDPglc_DH_bac"/>
    <property type="match status" value="1"/>
</dbReference>
<comment type="catalytic activity">
    <reaction evidence="6 7">
        <text>UDP-alpha-D-glucose + 2 NAD(+) + H2O = UDP-alpha-D-glucuronate + 2 NADH + 3 H(+)</text>
        <dbReference type="Rhea" id="RHEA:23596"/>
        <dbReference type="ChEBI" id="CHEBI:15377"/>
        <dbReference type="ChEBI" id="CHEBI:15378"/>
        <dbReference type="ChEBI" id="CHEBI:57540"/>
        <dbReference type="ChEBI" id="CHEBI:57945"/>
        <dbReference type="ChEBI" id="CHEBI:58052"/>
        <dbReference type="ChEBI" id="CHEBI:58885"/>
        <dbReference type="EC" id="1.1.1.22"/>
    </reaction>
</comment>
<proteinExistence type="inferred from homology"/>
<dbReference type="NCBIfam" id="TIGR03026">
    <property type="entry name" value="NDP-sugDHase"/>
    <property type="match status" value="1"/>
</dbReference>
<dbReference type="InterPro" id="IPR036220">
    <property type="entry name" value="UDP-Glc/GDP-Man_DH_C_sf"/>
</dbReference>
<protein>
    <recommendedName>
        <fullName evidence="3 7">UDP-glucose 6-dehydrogenase</fullName>
        <ecNumber evidence="3 7">1.1.1.22</ecNumber>
    </recommendedName>
</protein>
<evidence type="ECO:0000259" key="11">
    <source>
        <dbReference type="SMART" id="SM00984"/>
    </source>
</evidence>
<dbReference type="Gene3D" id="1.20.5.100">
    <property type="entry name" value="Cytochrome c1, transmembrane anchor, C-terminal"/>
    <property type="match status" value="1"/>
</dbReference>
<dbReference type="EC" id="1.1.1.22" evidence="3 7"/>
<evidence type="ECO:0000313" key="12">
    <source>
        <dbReference type="EMBL" id="PWV92055.1"/>
    </source>
</evidence>
<keyword evidence="5 7" id="KW-0520">NAD</keyword>
<dbReference type="Gene3D" id="3.40.50.720">
    <property type="entry name" value="NAD(P)-binding Rossmann-like Domain"/>
    <property type="match status" value="2"/>
</dbReference>
<dbReference type="Pfam" id="PF03721">
    <property type="entry name" value="UDPG_MGDP_dh_N"/>
    <property type="match status" value="1"/>
</dbReference>
<feature type="binding site" evidence="9">
    <location>
        <position position="210"/>
    </location>
    <ligand>
        <name>substrate</name>
    </ligand>
</feature>
<evidence type="ECO:0000256" key="1">
    <source>
        <dbReference type="ARBA" id="ARBA00004701"/>
    </source>
</evidence>
<dbReference type="PANTHER" id="PTHR43750:SF3">
    <property type="entry name" value="UDP-GLUCOSE 6-DEHYDROGENASE TUAD"/>
    <property type="match status" value="1"/>
</dbReference>
<dbReference type="InterPro" id="IPR028357">
    <property type="entry name" value="UDPglc_DH_bac"/>
</dbReference>
<dbReference type="SUPFAM" id="SSF48179">
    <property type="entry name" value="6-phosphogluconate dehydrogenase C-terminal domain-like"/>
    <property type="match status" value="1"/>
</dbReference>
<evidence type="ECO:0000256" key="8">
    <source>
        <dbReference type="PIRSR" id="PIRSR500134-1"/>
    </source>
</evidence>
<evidence type="ECO:0000256" key="3">
    <source>
        <dbReference type="ARBA" id="ARBA00012954"/>
    </source>
</evidence>
<dbReference type="Pfam" id="PF03720">
    <property type="entry name" value="UDPG_MGDP_dh_C"/>
    <property type="match status" value="1"/>
</dbReference>
<comment type="similarity">
    <text evidence="2 7">Belongs to the UDP-glucose/GDP-mannose dehydrogenase family.</text>
</comment>
<evidence type="ECO:0000256" key="2">
    <source>
        <dbReference type="ARBA" id="ARBA00006601"/>
    </source>
</evidence>
<evidence type="ECO:0000256" key="6">
    <source>
        <dbReference type="ARBA" id="ARBA00047473"/>
    </source>
</evidence>
<evidence type="ECO:0000313" key="13">
    <source>
        <dbReference type="Proteomes" id="UP000246635"/>
    </source>
</evidence>